<dbReference type="EMBL" id="JAUYVI010000004">
    <property type="protein sequence ID" value="MDQ7249048.1"/>
    <property type="molecule type" value="Genomic_DNA"/>
</dbReference>
<organism evidence="3 4">
    <name type="scientific">Dongia sedimenti</name>
    <dbReference type="NCBI Taxonomy" id="3064282"/>
    <lineage>
        <taxon>Bacteria</taxon>
        <taxon>Pseudomonadati</taxon>
        <taxon>Pseudomonadota</taxon>
        <taxon>Alphaproteobacteria</taxon>
        <taxon>Rhodospirillales</taxon>
        <taxon>Dongiaceae</taxon>
        <taxon>Dongia</taxon>
    </lineage>
</organism>
<feature type="signal peptide" evidence="2">
    <location>
        <begin position="1"/>
        <end position="19"/>
    </location>
</feature>
<proteinExistence type="predicted"/>
<feature type="compositionally biased region" description="Basic and acidic residues" evidence="1">
    <location>
        <begin position="66"/>
        <end position="80"/>
    </location>
</feature>
<evidence type="ECO:0000256" key="2">
    <source>
        <dbReference type="SAM" id="SignalP"/>
    </source>
</evidence>
<sequence length="90" mass="9791">MRIAFALLLAASTALGLGACEPVMVSNAKVLEPRLTGTETVIDPQTGEVTTLSHWAYPDGGTWTTEDRFKKDTPVTDRRATSRAPLRFVD</sequence>
<comment type="caution">
    <text evidence="3">The sequence shown here is derived from an EMBL/GenBank/DDBJ whole genome shotgun (WGS) entry which is preliminary data.</text>
</comment>
<feature type="region of interest" description="Disordered" evidence="1">
    <location>
        <begin position="66"/>
        <end position="90"/>
    </location>
</feature>
<evidence type="ECO:0000313" key="4">
    <source>
        <dbReference type="Proteomes" id="UP001230156"/>
    </source>
</evidence>
<accession>A0ABU0YMV2</accession>
<feature type="chain" id="PRO_5046352914" description="Lipoprotein" evidence="2">
    <location>
        <begin position="20"/>
        <end position="90"/>
    </location>
</feature>
<keyword evidence="2" id="KW-0732">Signal</keyword>
<protein>
    <recommendedName>
        <fullName evidence="5">Lipoprotein</fullName>
    </recommendedName>
</protein>
<gene>
    <name evidence="3" type="ORF">Q8A70_15280</name>
</gene>
<keyword evidence="4" id="KW-1185">Reference proteome</keyword>
<dbReference type="RefSeq" id="WP_379956589.1">
    <property type="nucleotide sequence ID" value="NZ_JAUYVI010000004.1"/>
</dbReference>
<name>A0ABU0YMV2_9PROT</name>
<dbReference type="PROSITE" id="PS51257">
    <property type="entry name" value="PROKAR_LIPOPROTEIN"/>
    <property type="match status" value="1"/>
</dbReference>
<reference evidence="4" key="1">
    <citation type="submission" date="2023-08" db="EMBL/GenBank/DDBJ databases">
        <title>Rhodospirillaceae gen. nov., a novel taxon isolated from the Yangtze River Yuezi River estuary sludge.</title>
        <authorList>
            <person name="Ruan L."/>
        </authorList>
    </citation>
    <scope>NUCLEOTIDE SEQUENCE [LARGE SCALE GENOMIC DNA]</scope>
    <source>
        <strain evidence="4">R-7</strain>
    </source>
</reference>
<evidence type="ECO:0008006" key="5">
    <source>
        <dbReference type="Google" id="ProtNLM"/>
    </source>
</evidence>
<evidence type="ECO:0000256" key="1">
    <source>
        <dbReference type="SAM" id="MobiDB-lite"/>
    </source>
</evidence>
<dbReference type="Proteomes" id="UP001230156">
    <property type="component" value="Unassembled WGS sequence"/>
</dbReference>
<evidence type="ECO:0000313" key="3">
    <source>
        <dbReference type="EMBL" id="MDQ7249048.1"/>
    </source>
</evidence>